<sequence>MFSSIRGFLSRHKRKFIISGVVVGGAVLAVKYIGYKLEQWQEKETKEILERAQRHSHFESTERTCDQTIMSLAPVVQETIVSLTETENIVEMLKTAAPSQKLELWAQLKVLAFTRACVLMYGGVMLVVTLRVQLSLIGGYMYQDHTGPVRVSSALQESYLSLCHHFMSHGIHKLCTLIEEKVSAATREISLKQRLTLQDVEQLFWSIQAQVATDGHDPLHRISQYVLLQTLEAQYYNLSDRDSEMLVRIAAETADILDSDEVVSLASSSVAHAFSAFVDGLCEGFCVARTGKESLNDPAPGHSCPPVPVEKMMRPNGTLPFSHPNAVSMPLAKLIPLVNSVSLNFTSGDKQPPWIYHHVVNDKFKVLAANIYEAFCQKA</sequence>
<evidence type="ECO:0000256" key="5">
    <source>
        <dbReference type="ARBA" id="ARBA00029630"/>
    </source>
</evidence>
<name>A0ABQ9HEK4_9NEOP</name>
<keyword evidence="7" id="KW-1185">Reference proteome</keyword>
<dbReference type="EMBL" id="JARBHB010000005">
    <property type="protein sequence ID" value="KAJ8882684.1"/>
    <property type="molecule type" value="Genomic_DNA"/>
</dbReference>
<keyword evidence="3" id="KW-0962">Peroxisome biogenesis</keyword>
<evidence type="ECO:0000256" key="2">
    <source>
        <dbReference type="ARBA" id="ARBA00014294"/>
    </source>
</evidence>
<accession>A0ABQ9HEK4</accession>
<dbReference type="Pfam" id="PF04882">
    <property type="entry name" value="Peroxin-3"/>
    <property type="match status" value="3"/>
</dbReference>
<protein>
    <recommendedName>
        <fullName evidence="2">Peroxisomal biogenesis factor 3</fullName>
    </recommendedName>
    <alternativeName>
        <fullName evidence="5">Peroxisomal assembly protein PEX3</fullName>
    </alternativeName>
</protein>
<dbReference type="InterPro" id="IPR006966">
    <property type="entry name" value="Peroxin-3"/>
</dbReference>
<organism evidence="6 7">
    <name type="scientific">Dryococelus australis</name>
    <dbReference type="NCBI Taxonomy" id="614101"/>
    <lineage>
        <taxon>Eukaryota</taxon>
        <taxon>Metazoa</taxon>
        <taxon>Ecdysozoa</taxon>
        <taxon>Arthropoda</taxon>
        <taxon>Hexapoda</taxon>
        <taxon>Insecta</taxon>
        <taxon>Pterygota</taxon>
        <taxon>Neoptera</taxon>
        <taxon>Polyneoptera</taxon>
        <taxon>Phasmatodea</taxon>
        <taxon>Verophasmatodea</taxon>
        <taxon>Anareolatae</taxon>
        <taxon>Phasmatidae</taxon>
        <taxon>Eurycanthinae</taxon>
        <taxon>Dryococelus</taxon>
    </lineage>
</organism>
<comment type="caution">
    <text evidence="6">The sequence shown here is derived from an EMBL/GenBank/DDBJ whole genome shotgun (WGS) entry which is preliminary data.</text>
</comment>
<dbReference type="PANTHER" id="PTHR28080">
    <property type="entry name" value="PEROXISOMAL BIOGENESIS FACTOR 3"/>
    <property type="match status" value="1"/>
</dbReference>
<evidence type="ECO:0000313" key="7">
    <source>
        <dbReference type="Proteomes" id="UP001159363"/>
    </source>
</evidence>
<evidence type="ECO:0000256" key="3">
    <source>
        <dbReference type="ARBA" id="ARBA00022593"/>
    </source>
</evidence>
<comment type="function">
    <text evidence="4">Involved in peroxisome biosynthesis and integrity. Assembles membrane vesicles before the matrix proteins are translocated. As a docking factor for PEX19, is necessary for the import of peroxisomal membrane proteins in the peroxisomes.</text>
</comment>
<dbReference type="PANTHER" id="PTHR28080:SF1">
    <property type="entry name" value="PEROXISOMAL BIOGENESIS FACTOR 3"/>
    <property type="match status" value="1"/>
</dbReference>
<evidence type="ECO:0000256" key="4">
    <source>
        <dbReference type="ARBA" id="ARBA00025338"/>
    </source>
</evidence>
<gene>
    <name evidence="6" type="ORF">PR048_014496</name>
</gene>
<comment type="subunit">
    <text evidence="1">Interacts with PEX19.</text>
</comment>
<dbReference type="Proteomes" id="UP001159363">
    <property type="component" value="Chromosome 4"/>
</dbReference>
<evidence type="ECO:0000256" key="1">
    <source>
        <dbReference type="ARBA" id="ARBA00011494"/>
    </source>
</evidence>
<proteinExistence type="predicted"/>
<evidence type="ECO:0000313" key="6">
    <source>
        <dbReference type="EMBL" id="KAJ8882684.1"/>
    </source>
</evidence>
<reference evidence="6 7" key="1">
    <citation type="submission" date="2023-02" db="EMBL/GenBank/DDBJ databases">
        <title>LHISI_Scaffold_Assembly.</title>
        <authorList>
            <person name="Stuart O.P."/>
            <person name="Cleave R."/>
            <person name="Magrath M.J.L."/>
            <person name="Mikheyev A.S."/>
        </authorList>
    </citation>
    <scope>NUCLEOTIDE SEQUENCE [LARGE SCALE GENOMIC DNA]</scope>
    <source>
        <strain evidence="6">Daus_M_001</strain>
        <tissue evidence="6">Leg muscle</tissue>
    </source>
</reference>